<sequence>MINIDAIYHSLAKIEKQNKAYALMDDDPEMKMRALENMIKEFDQIGDGALEGIKQATELLKKIGSEDISKKIEDVSNKMKN</sequence>
<reference evidence="1 2" key="1">
    <citation type="submission" date="2017-06" db="EMBL/GenBank/DDBJ databases">
        <title>Draft Genome Sequence of Bacillus sp Strain 36R Isolated from saline sediment at Atanasia, Sonora, Mexico.</title>
        <authorList>
            <person name="Sanchez Diaz R."/>
            <person name="Quiroz Macias M.E."/>
            <person name="Ibarra Gamez J.C."/>
            <person name="Enciso Ibarra J."/>
            <person name="Gomez Gil B."/>
            <person name="Galaviz Silva L."/>
        </authorList>
    </citation>
    <scope>NUCLEOTIDE SEQUENCE [LARGE SCALE GENOMIC DNA]</scope>
    <source>
        <strain evidence="1 2">36R_ATNSAL</strain>
    </source>
</reference>
<dbReference type="Proteomes" id="UP000228754">
    <property type="component" value="Unassembled WGS sequence"/>
</dbReference>
<name>A0A2A5IM79_BACPU</name>
<gene>
    <name evidence="1" type="ORF">CEY02_19250</name>
</gene>
<dbReference type="AlphaFoldDB" id="A0A2A5IM79"/>
<proteinExistence type="predicted"/>
<organism evidence="1 2">
    <name type="scientific">Bacillus pumilus</name>
    <name type="common">Bacillus mesentericus</name>
    <dbReference type="NCBI Taxonomy" id="1408"/>
    <lineage>
        <taxon>Bacteria</taxon>
        <taxon>Bacillati</taxon>
        <taxon>Bacillota</taxon>
        <taxon>Bacilli</taxon>
        <taxon>Bacillales</taxon>
        <taxon>Bacillaceae</taxon>
        <taxon>Bacillus</taxon>
    </lineage>
</organism>
<accession>A0A2A5IM79</accession>
<comment type="caution">
    <text evidence="1">The sequence shown here is derived from an EMBL/GenBank/DDBJ whole genome shotgun (WGS) entry which is preliminary data.</text>
</comment>
<protein>
    <submittedName>
        <fullName evidence="1">Uncharacterized protein</fullName>
    </submittedName>
</protein>
<dbReference type="OrthoDB" id="9914993at2"/>
<dbReference type="EMBL" id="NKHG01000121">
    <property type="protein sequence ID" value="PCK18149.1"/>
    <property type="molecule type" value="Genomic_DNA"/>
</dbReference>
<evidence type="ECO:0000313" key="2">
    <source>
        <dbReference type="Proteomes" id="UP000228754"/>
    </source>
</evidence>
<evidence type="ECO:0000313" key="1">
    <source>
        <dbReference type="EMBL" id="PCK18149.1"/>
    </source>
</evidence>